<evidence type="ECO:0000313" key="2">
    <source>
        <dbReference type="Proteomes" id="UP001492380"/>
    </source>
</evidence>
<dbReference type="EMBL" id="JBBWRZ010000001">
    <property type="protein sequence ID" value="KAK8246252.1"/>
    <property type="molecule type" value="Genomic_DNA"/>
</dbReference>
<sequence length="189" mass="20511">MQGPIIFRLNPSLSRVSALRLGRCAAAMRRVRVRCAWLNSPSVCLPSVFLPLSALSFEMTAFLVASVGRLSAKRDICTRLTLPTCFTATPRRAARCPTHVGVCTHARMHANLIVDCEAKSHCLSVMSTCYLALQQAKHLSVRFVASSQAVPPQHTAPRRAVPDRASELACAYAPCLSAGQVRAGYRSMS</sequence>
<gene>
    <name evidence="1" type="ORF">HDK90DRAFT_5687</name>
</gene>
<name>A0ABR1Z244_9PEZI</name>
<protein>
    <submittedName>
        <fullName evidence="1">Uncharacterized protein</fullName>
    </submittedName>
</protein>
<comment type="caution">
    <text evidence="1">The sequence shown here is derived from an EMBL/GenBank/DDBJ whole genome shotgun (WGS) entry which is preliminary data.</text>
</comment>
<keyword evidence="2" id="KW-1185">Reference proteome</keyword>
<proteinExistence type="predicted"/>
<organism evidence="1 2">
    <name type="scientific">Phyllosticta capitalensis</name>
    <dbReference type="NCBI Taxonomy" id="121624"/>
    <lineage>
        <taxon>Eukaryota</taxon>
        <taxon>Fungi</taxon>
        <taxon>Dikarya</taxon>
        <taxon>Ascomycota</taxon>
        <taxon>Pezizomycotina</taxon>
        <taxon>Dothideomycetes</taxon>
        <taxon>Dothideomycetes incertae sedis</taxon>
        <taxon>Botryosphaeriales</taxon>
        <taxon>Phyllostictaceae</taxon>
        <taxon>Phyllosticta</taxon>
    </lineage>
</organism>
<reference evidence="1 2" key="1">
    <citation type="submission" date="2024-04" db="EMBL/GenBank/DDBJ databases">
        <title>Phyllosticta paracitricarpa is synonymous to the EU quarantine fungus P. citricarpa based on phylogenomic analyses.</title>
        <authorList>
            <consortium name="Lawrence Berkeley National Laboratory"/>
            <person name="Van Ingen-Buijs V.A."/>
            <person name="Van Westerhoven A.C."/>
            <person name="Haridas S."/>
            <person name="Skiadas P."/>
            <person name="Martin F."/>
            <person name="Groenewald J.Z."/>
            <person name="Crous P.W."/>
            <person name="Seidl M.F."/>
        </authorList>
    </citation>
    <scope>NUCLEOTIDE SEQUENCE [LARGE SCALE GENOMIC DNA]</scope>
    <source>
        <strain evidence="1 2">CBS 123374</strain>
    </source>
</reference>
<accession>A0ABR1Z244</accession>
<dbReference type="Proteomes" id="UP001492380">
    <property type="component" value="Unassembled WGS sequence"/>
</dbReference>
<evidence type="ECO:0000313" key="1">
    <source>
        <dbReference type="EMBL" id="KAK8246252.1"/>
    </source>
</evidence>